<dbReference type="InterPro" id="IPR046348">
    <property type="entry name" value="SIS_dom_sf"/>
</dbReference>
<dbReference type="STRING" id="69895.SAMN05192551_10726"/>
<dbReference type="EC" id="5.3.1.9" evidence="8"/>
<evidence type="ECO:0000256" key="7">
    <source>
        <dbReference type="ARBA" id="ARBA00029321"/>
    </source>
</evidence>
<evidence type="ECO:0000256" key="4">
    <source>
        <dbReference type="ARBA" id="ARBA00022490"/>
    </source>
</evidence>
<dbReference type="GO" id="GO:0005829">
    <property type="term" value="C:cytosol"/>
    <property type="evidence" value="ECO:0007669"/>
    <property type="project" value="TreeGrafter"/>
</dbReference>
<keyword evidence="5 8" id="KW-0324">Glycolysis</keyword>
<dbReference type="GO" id="GO:0097367">
    <property type="term" value="F:carbohydrate derivative binding"/>
    <property type="evidence" value="ECO:0007669"/>
    <property type="project" value="InterPro"/>
</dbReference>
<dbReference type="UniPathway" id="UPA00138"/>
<dbReference type="PROSITE" id="PS00174">
    <property type="entry name" value="P_GLUCOSE_ISOMERASE_2"/>
    <property type="match status" value="1"/>
</dbReference>
<evidence type="ECO:0000256" key="9">
    <source>
        <dbReference type="RuleBase" id="RU000612"/>
    </source>
</evidence>
<dbReference type="UniPathway" id="UPA00109">
    <property type="reaction ID" value="UER00181"/>
</dbReference>
<keyword evidence="11" id="KW-1185">Reference proteome</keyword>
<dbReference type="PRINTS" id="PR00662">
    <property type="entry name" value="G6PISOMERASE"/>
</dbReference>
<evidence type="ECO:0000256" key="1">
    <source>
        <dbReference type="ARBA" id="ARBA00004926"/>
    </source>
</evidence>
<dbReference type="GO" id="GO:0006094">
    <property type="term" value="P:gluconeogenesis"/>
    <property type="evidence" value="ECO:0007669"/>
    <property type="project" value="UniProtKB-UniRule"/>
</dbReference>
<comment type="subcellular location">
    <subcellularLocation>
        <location evidence="8">Cytoplasm</location>
    </subcellularLocation>
</comment>
<dbReference type="GO" id="GO:0048029">
    <property type="term" value="F:monosaccharide binding"/>
    <property type="evidence" value="ECO:0007669"/>
    <property type="project" value="TreeGrafter"/>
</dbReference>
<accession>A0A1I3FT71</accession>
<dbReference type="FunFam" id="3.40.50.10490:FF:000016">
    <property type="entry name" value="Glucose-6-phosphate isomerase"/>
    <property type="match status" value="1"/>
</dbReference>
<dbReference type="GO" id="GO:0004347">
    <property type="term" value="F:glucose-6-phosphate isomerase activity"/>
    <property type="evidence" value="ECO:0007669"/>
    <property type="project" value="UniProtKB-UniRule"/>
</dbReference>
<dbReference type="InterPro" id="IPR035476">
    <property type="entry name" value="SIS_PGI_1"/>
</dbReference>
<evidence type="ECO:0000256" key="6">
    <source>
        <dbReference type="ARBA" id="ARBA00023235"/>
    </source>
</evidence>
<evidence type="ECO:0000256" key="5">
    <source>
        <dbReference type="ARBA" id="ARBA00023152"/>
    </source>
</evidence>
<dbReference type="FunFam" id="3.40.50.10490:FF:000015">
    <property type="entry name" value="Glucose-6-phosphate isomerase"/>
    <property type="match status" value="1"/>
</dbReference>
<evidence type="ECO:0000313" key="11">
    <source>
        <dbReference type="Proteomes" id="UP000199287"/>
    </source>
</evidence>
<proteinExistence type="inferred from homology"/>
<keyword evidence="6 8" id="KW-0413">Isomerase</keyword>
<dbReference type="SUPFAM" id="SSF53697">
    <property type="entry name" value="SIS domain"/>
    <property type="match status" value="1"/>
</dbReference>
<dbReference type="PROSITE" id="PS51463">
    <property type="entry name" value="P_GLUCOSE_ISOMERASE_3"/>
    <property type="match status" value="1"/>
</dbReference>
<dbReference type="GO" id="GO:0006096">
    <property type="term" value="P:glycolytic process"/>
    <property type="evidence" value="ECO:0007669"/>
    <property type="project" value="UniProtKB-UniRule"/>
</dbReference>
<feature type="active site" evidence="8">
    <location>
        <position position="425"/>
    </location>
</feature>
<evidence type="ECO:0000256" key="2">
    <source>
        <dbReference type="ARBA" id="ARBA00006604"/>
    </source>
</evidence>
<keyword evidence="4 8" id="KW-0963">Cytoplasm</keyword>
<comment type="similarity">
    <text evidence="2 8 9">Belongs to the GPI family.</text>
</comment>
<dbReference type="PANTHER" id="PTHR11469:SF1">
    <property type="entry name" value="GLUCOSE-6-PHOSPHATE ISOMERASE"/>
    <property type="match status" value="1"/>
</dbReference>
<dbReference type="AlphaFoldDB" id="A0A1I3FT71"/>
<dbReference type="OrthoDB" id="140919at2"/>
<organism evidence="10 11">
    <name type="scientific">Tindallia magadiensis</name>
    <dbReference type="NCBI Taxonomy" id="69895"/>
    <lineage>
        <taxon>Bacteria</taxon>
        <taxon>Bacillati</taxon>
        <taxon>Bacillota</taxon>
        <taxon>Clostridia</taxon>
        <taxon>Peptostreptococcales</taxon>
        <taxon>Tindalliaceae</taxon>
        <taxon>Tindallia</taxon>
    </lineage>
</organism>
<comment type="function">
    <text evidence="8">Catalyzes the reversible isomerization of glucose-6-phosphate to fructose-6-phosphate.</text>
</comment>
<evidence type="ECO:0000256" key="8">
    <source>
        <dbReference type="HAMAP-Rule" id="MF_00473"/>
    </source>
</evidence>
<dbReference type="Gene3D" id="3.40.50.10490">
    <property type="entry name" value="Glucose-6-phosphate isomerase like protein, domain 1"/>
    <property type="match status" value="2"/>
</dbReference>
<evidence type="ECO:0000256" key="3">
    <source>
        <dbReference type="ARBA" id="ARBA00022432"/>
    </source>
</evidence>
<dbReference type="Proteomes" id="UP000199287">
    <property type="component" value="Unassembled WGS sequence"/>
</dbReference>
<comment type="pathway">
    <text evidence="1 8 9">Carbohydrate degradation; glycolysis; D-glyceraldehyde 3-phosphate and glycerone phosphate from D-glucose: step 2/4.</text>
</comment>
<dbReference type="InterPro" id="IPR035482">
    <property type="entry name" value="SIS_PGI_2"/>
</dbReference>
<comment type="caution">
    <text evidence="8">Lacks conserved residue(s) required for the propagation of feature annotation.</text>
</comment>
<feature type="active site" description="Proton donor" evidence="8">
    <location>
        <position position="290"/>
    </location>
</feature>
<keyword evidence="3 8" id="KW-0312">Gluconeogenesis</keyword>
<comment type="pathway">
    <text evidence="8">Carbohydrate biosynthesis; gluconeogenesis.</text>
</comment>
<dbReference type="CDD" id="cd05016">
    <property type="entry name" value="SIS_PGI_2"/>
    <property type="match status" value="1"/>
</dbReference>
<comment type="catalytic activity">
    <reaction evidence="7 8 9">
        <text>alpha-D-glucose 6-phosphate = beta-D-fructose 6-phosphate</text>
        <dbReference type="Rhea" id="RHEA:11816"/>
        <dbReference type="ChEBI" id="CHEBI:57634"/>
        <dbReference type="ChEBI" id="CHEBI:58225"/>
        <dbReference type="EC" id="5.3.1.9"/>
    </reaction>
</comment>
<sequence>MKIIDFDISQSASLITDDSIQKLQPHINLAHQLLHEKTGPGKEYLGWLELPSTINKEEIKRIKEAALAIREQSDVLVVIGIGGSYLGARAVLELLQTSRLFGKQEGRAQELQVVFAGHQMDADYLYHLKHWLQGREFSINVISKSGTTTEPAIAFRIFRQLLEERYGDKESRKRIYVTTDAEKGALKKLADEKGYQSFIIPDDVGGRYSVFTPVGTLPIAAAGIDIDELLCGAAKAEKSLETPCLKSNAAYRYAAYRSFLYQQGKSIEILASFDSQYHYLCEWWKQLFGESEGKEKKGIFPTSLQYTTDLHSMGQYVQDGRRTIFETVIKTEESKENVLVPDTGDNNDGLEYLKNRELGMINNKALEGTIMAHIDGGVPVGILSVPEKSAFWIGYLMYFFQKSCAISGYMLGVNPFDQPGVEDYKRNMFSLLGKPGTEQLRQELEAKWKK</sequence>
<protein>
    <recommendedName>
        <fullName evidence="8">Glucose-6-phosphate isomerase</fullName>
        <shortName evidence="8">GPI</shortName>
        <ecNumber evidence="8">5.3.1.9</ecNumber>
    </recommendedName>
    <alternativeName>
        <fullName evidence="8">Phosphoglucose isomerase</fullName>
        <shortName evidence="8">PGI</shortName>
    </alternativeName>
    <alternativeName>
        <fullName evidence="8">Phosphohexose isomerase</fullName>
        <shortName evidence="8">PHI</shortName>
    </alternativeName>
</protein>
<dbReference type="NCBIfam" id="NF010697">
    <property type="entry name" value="PRK14097.1"/>
    <property type="match status" value="1"/>
</dbReference>
<reference evidence="11" key="1">
    <citation type="submission" date="2016-10" db="EMBL/GenBank/DDBJ databases">
        <authorList>
            <person name="Varghese N."/>
            <person name="Submissions S."/>
        </authorList>
    </citation>
    <scope>NUCLEOTIDE SEQUENCE [LARGE SCALE GENOMIC DNA]</scope>
    <source>
        <strain evidence="11">Z-7934</strain>
    </source>
</reference>
<dbReference type="PROSITE" id="PS00765">
    <property type="entry name" value="P_GLUCOSE_ISOMERASE_1"/>
    <property type="match status" value="1"/>
</dbReference>
<dbReference type="RefSeq" id="WP_093372739.1">
    <property type="nucleotide sequence ID" value="NZ_FOQA01000007.1"/>
</dbReference>
<dbReference type="EMBL" id="FOQA01000007">
    <property type="protein sequence ID" value="SFI14399.1"/>
    <property type="molecule type" value="Genomic_DNA"/>
</dbReference>
<dbReference type="CDD" id="cd05015">
    <property type="entry name" value="SIS_PGI_1"/>
    <property type="match status" value="1"/>
</dbReference>
<dbReference type="InterPro" id="IPR001672">
    <property type="entry name" value="G6P_Isomerase"/>
</dbReference>
<dbReference type="GO" id="GO:0051156">
    <property type="term" value="P:glucose 6-phosphate metabolic process"/>
    <property type="evidence" value="ECO:0007669"/>
    <property type="project" value="TreeGrafter"/>
</dbReference>
<gene>
    <name evidence="8" type="primary">pgi</name>
    <name evidence="10" type="ORF">SAMN05192551_10726</name>
</gene>
<dbReference type="PANTHER" id="PTHR11469">
    <property type="entry name" value="GLUCOSE-6-PHOSPHATE ISOMERASE"/>
    <property type="match status" value="1"/>
</dbReference>
<dbReference type="HAMAP" id="MF_00473">
    <property type="entry name" value="G6P_isomerase"/>
    <property type="match status" value="1"/>
</dbReference>
<name>A0A1I3FT71_9FIRM</name>
<evidence type="ECO:0000313" key="10">
    <source>
        <dbReference type="EMBL" id="SFI14399.1"/>
    </source>
</evidence>
<dbReference type="Pfam" id="PF00342">
    <property type="entry name" value="PGI"/>
    <property type="match status" value="1"/>
</dbReference>
<dbReference type="InterPro" id="IPR018189">
    <property type="entry name" value="Phosphoglucose_isomerase_CS"/>
</dbReference>